<dbReference type="STRING" id="1313304.CALK_1451"/>
<name>U7D6M3_9BACT</name>
<sequence length="139" mass="15320">MAFQVILKRTTDPETLERVSSEVAAISGAPAEQVRKALETKSISIGKDFSEEKAAELRARFESLGAETVVKDLSTPSATQPATSTPSDNVDASEQPQKTTQGYDDEDEEEEEGVLLTKEEYVKAMNQRADIFYTEKENV</sequence>
<evidence type="ECO:0000313" key="2">
    <source>
        <dbReference type="EMBL" id="ERP31588.1"/>
    </source>
</evidence>
<reference evidence="2 3" key="1">
    <citation type="journal article" date="2013" name="Environ. Microbiol.">
        <title>Genome analysis of Chitinivibrio alkaliphilus gen. nov., sp. nov., a novel extremely haloalkaliphilic anaerobic chitinolytic bacterium from the candidate phylum Termite Group 3.</title>
        <authorList>
            <person name="Sorokin D.Y."/>
            <person name="Gumerov V.M."/>
            <person name="Rakitin A.L."/>
            <person name="Beletsky A.V."/>
            <person name="Damste J.S."/>
            <person name="Muyzer G."/>
            <person name="Mardanov A.V."/>
            <person name="Ravin N.V."/>
        </authorList>
    </citation>
    <scope>NUCLEOTIDE SEQUENCE [LARGE SCALE GENOMIC DNA]</scope>
    <source>
        <strain evidence="2 3">ACht1</strain>
    </source>
</reference>
<feature type="region of interest" description="Disordered" evidence="1">
    <location>
        <begin position="68"/>
        <end position="114"/>
    </location>
</feature>
<dbReference type="RefSeq" id="WP_022636907.1">
    <property type="nucleotide sequence ID" value="NZ_ASJR01000011.1"/>
</dbReference>
<evidence type="ECO:0000313" key="3">
    <source>
        <dbReference type="Proteomes" id="UP000017148"/>
    </source>
</evidence>
<accession>U7D6M3</accession>
<dbReference type="Proteomes" id="UP000017148">
    <property type="component" value="Unassembled WGS sequence"/>
</dbReference>
<proteinExistence type="predicted"/>
<feature type="compositionally biased region" description="Acidic residues" evidence="1">
    <location>
        <begin position="103"/>
        <end position="113"/>
    </location>
</feature>
<gene>
    <name evidence="2" type="ORF">CALK_1451</name>
</gene>
<dbReference type="EMBL" id="ASJR01000011">
    <property type="protein sequence ID" value="ERP31588.1"/>
    <property type="molecule type" value="Genomic_DNA"/>
</dbReference>
<comment type="caution">
    <text evidence="2">The sequence shown here is derived from an EMBL/GenBank/DDBJ whole genome shotgun (WGS) entry which is preliminary data.</text>
</comment>
<feature type="compositionally biased region" description="Polar residues" evidence="1">
    <location>
        <begin position="88"/>
        <end position="102"/>
    </location>
</feature>
<dbReference type="AlphaFoldDB" id="U7D6M3"/>
<organism evidence="2 3">
    <name type="scientific">Chitinivibrio alkaliphilus ACht1</name>
    <dbReference type="NCBI Taxonomy" id="1313304"/>
    <lineage>
        <taxon>Bacteria</taxon>
        <taxon>Pseudomonadati</taxon>
        <taxon>Fibrobacterota</taxon>
        <taxon>Chitinivibrionia</taxon>
        <taxon>Chitinivibrionales</taxon>
        <taxon>Chitinivibrionaceae</taxon>
        <taxon>Chitinivibrio</taxon>
    </lineage>
</organism>
<protein>
    <submittedName>
        <fullName evidence="2">Uncharacterized protein</fullName>
    </submittedName>
</protein>
<evidence type="ECO:0000256" key="1">
    <source>
        <dbReference type="SAM" id="MobiDB-lite"/>
    </source>
</evidence>
<feature type="compositionally biased region" description="Low complexity" evidence="1">
    <location>
        <begin position="74"/>
        <end position="87"/>
    </location>
</feature>
<keyword evidence="3" id="KW-1185">Reference proteome</keyword>